<dbReference type="SUPFAM" id="SSF54593">
    <property type="entry name" value="Glyoxalase/Bleomycin resistance protein/Dihydroxybiphenyl dioxygenase"/>
    <property type="match status" value="1"/>
</dbReference>
<dbReference type="PROSITE" id="PS51819">
    <property type="entry name" value="VOC"/>
    <property type="match status" value="1"/>
</dbReference>
<dbReference type="Proteomes" id="UP001250791">
    <property type="component" value="Unassembled WGS sequence"/>
</dbReference>
<evidence type="ECO:0000313" key="3">
    <source>
        <dbReference type="Proteomes" id="UP001250791"/>
    </source>
</evidence>
<gene>
    <name evidence="2" type="ORF">J2W52_005354</name>
</gene>
<evidence type="ECO:0000259" key="1">
    <source>
        <dbReference type="PROSITE" id="PS51819"/>
    </source>
</evidence>
<dbReference type="EMBL" id="JAVDUP010000009">
    <property type="protein sequence ID" value="MDR6903721.1"/>
    <property type="molecule type" value="Genomic_DNA"/>
</dbReference>
<feature type="domain" description="VOC" evidence="1">
    <location>
        <begin position="59"/>
        <end position="204"/>
    </location>
</feature>
<accession>A0ABU1SXQ8</accession>
<dbReference type="InterPro" id="IPR037523">
    <property type="entry name" value="VOC_core"/>
</dbReference>
<sequence length="224" mass="25800">MTVAPIPPNVLPPFKQRFGGLLRRKWFREMVLLWPTLTRQRFSNKTEDYGVFQPSLVSHIGQLSIYVRDIARSRDWYEQVAGMIHSRTCDWEPHPFKEQWKIRCCYMSASGHDECLVLVEQLDPEGNRVGSSGMSFFHFALELEGNRLEDVLAFAESQRANRNCLNYGPVRHNSEPPLGDGETGGNVACYMYDPDWHNVEFCGAMDTVENYRARYGDTKGSARR</sequence>
<name>A0ABU1SXQ8_9HYPH</name>
<organism evidence="2 3">
    <name type="scientific">Rhizobium miluonense</name>
    <dbReference type="NCBI Taxonomy" id="411945"/>
    <lineage>
        <taxon>Bacteria</taxon>
        <taxon>Pseudomonadati</taxon>
        <taxon>Pseudomonadota</taxon>
        <taxon>Alphaproteobacteria</taxon>
        <taxon>Hyphomicrobiales</taxon>
        <taxon>Rhizobiaceae</taxon>
        <taxon>Rhizobium/Agrobacterium group</taxon>
        <taxon>Rhizobium</taxon>
    </lineage>
</organism>
<dbReference type="Pfam" id="PF00903">
    <property type="entry name" value="Glyoxalase"/>
    <property type="match status" value="1"/>
</dbReference>
<keyword evidence="3" id="KW-1185">Reference proteome</keyword>
<dbReference type="InterPro" id="IPR029068">
    <property type="entry name" value="Glyas_Bleomycin-R_OHBP_Dase"/>
</dbReference>
<dbReference type="Gene3D" id="3.10.180.10">
    <property type="entry name" value="2,3-Dihydroxybiphenyl 1,2-Dioxygenase, domain 1"/>
    <property type="match status" value="1"/>
</dbReference>
<evidence type="ECO:0000313" key="2">
    <source>
        <dbReference type="EMBL" id="MDR6903721.1"/>
    </source>
</evidence>
<proteinExistence type="predicted"/>
<comment type="caution">
    <text evidence="2">The sequence shown here is derived from an EMBL/GenBank/DDBJ whole genome shotgun (WGS) entry which is preliminary data.</text>
</comment>
<protein>
    <submittedName>
        <fullName evidence="2">Catechol 2,3-dioxygenase-like lactoylglutathione lyase family enzyme</fullName>
    </submittedName>
</protein>
<reference evidence="2 3" key="1">
    <citation type="submission" date="2023-07" db="EMBL/GenBank/DDBJ databases">
        <title>Sorghum-associated microbial communities from plants grown in Nebraska, USA.</title>
        <authorList>
            <person name="Schachtman D."/>
        </authorList>
    </citation>
    <scope>NUCLEOTIDE SEQUENCE [LARGE SCALE GENOMIC DNA]</scope>
    <source>
        <strain evidence="2 3">3199</strain>
    </source>
</reference>
<dbReference type="CDD" id="cd06587">
    <property type="entry name" value="VOC"/>
    <property type="match status" value="1"/>
</dbReference>
<dbReference type="InterPro" id="IPR004360">
    <property type="entry name" value="Glyas_Fos-R_dOase_dom"/>
</dbReference>
<dbReference type="RefSeq" id="WP_310235169.1">
    <property type="nucleotide sequence ID" value="NZ_JAVDUP010000009.1"/>
</dbReference>